<feature type="domain" description="Class II aldolase/adducin N-terminal" evidence="3">
    <location>
        <begin position="5"/>
        <end position="176"/>
    </location>
</feature>
<dbReference type="PANTHER" id="PTHR22789">
    <property type="entry name" value="FUCULOSE PHOSPHATE ALDOLASE"/>
    <property type="match status" value="1"/>
</dbReference>
<dbReference type="GO" id="GO:0016832">
    <property type="term" value="F:aldehyde-lyase activity"/>
    <property type="evidence" value="ECO:0007669"/>
    <property type="project" value="TreeGrafter"/>
</dbReference>
<evidence type="ECO:0000256" key="1">
    <source>
        <dbReference type="ARBA" id="ARBA00022723"/>
    </source>
</evidence>
<dbReference type="GO" id="GO:0005829">
    <property type="term" value="C:cytosol"/>
    <property type="evidence" value="ECO:0007669"/>
    <property type="project" value="TreeGrafter"/>
</dbReference>
<dbReference type="InterPro" id="IPR001303">
    <property type="entry name" value="Aldolase_II/adducin_N"/>
</dbReference>
<evidence type="ECO:0000259" key="3">
    <source>
        <dbReference type="SMART" id="SM01007"/>
    </source>
</evidence>
<dbReference type="SUPFAM" id="SSF53639">
    <property type="entry name" value="AraD/HMP-PK domain-like"/>
    <property type="match status" value="1"/>
</dbReference>
<dbReference type="Gene3D" id="3.40.225.10">
    <property type="entry name" value="Class II aldolase/adducin N-terminal domain"/>
    <property type="match status" value="1"/>
</dbReference>
<dbReference type="RefSeq" id="WP_094363746.1">
    <property type="nucleotide sequence ID" value="NZ_NMVQ01000012.1"/>
</dbReference>
<dbReference type="GO" id="GO:0046872">
    <property type="term" value="F:metal ion binding"/>
    <property type="evidence" value="ECO:0007669"/>
    <property type="project" value="UniProtKB-KW"/>
</dbReference>
<accession>A0A255H5Z8</accession>
<dbReference type="AlphaFoldDB" id="A0A255H5Z8"/>
<organism evidence="4 5">
    <name type="scientific">Enemella dayhoffiae</name>
    <dbReference type="NCBI Taxonomy" id="2016507"/>
    <lineage>
        <taxon>Bacteria</taxon>
        <taxon>Bacillati</taxon>
        <taxon>Actinomycetota</taxon>
        <taxon>Actinomycetes</taxon>
        <taxon>Propionibacteriales</taxon>
        <taxon>Propionibacteriaceae</taxon>
        <taxon>Enemella</taxon>
    </lineage>
</organism>
<gene>
    <name evidence="4" type="ORF">CGZ93_08760</name>
</gene>
<dbReference type="Pfam" id="PF00596">
    <property type="entry name" value="Aldolase_II"/>
    <property type="match status" value="1"/>
</dbReference>
<dbReference type="InterPro" id="IPR036409">
    <property type="entry name" value="Aldolase_II/adducin_N_sf"/>
</dbReference>
<evidence type="ECO:0000256" key="2">
    <source>
        <dbReference type="ARBA" id="ARBA00023239"/>
    </source>
</evidence>
<evidence type="ECO:0000313" key="5">
    <source>
        <dbReference type="Proteomes" id="UP000216311"/>
    </source>
</evidence>
<dbReference type="EMBL" id="NMVQ01000012">
    <property type="protein sequence ID" value="OYO22004.1"/>
    <property type="molecule type" value="Genomic_DNA"/>
</dbReference>
<keyword evidence="2" id="KW-0456">Lyase</keyword>
<sequence length="217" mass="22743">MHAAEKLCRAARVVARHGLATAFGHVSVRSGHQLLITPPTPLGRAEPAGCQLIDLAADALPAGTPKEAWLHLAIYRARPDVGAICRAQPEVTTALTSAALDILPLHGQGSFCGSPVPVFEEAELVRDRERGVRLAEALGDGKALVLKGNGALTVAGDPGRAAARMWVLEASARINATAAAAGTPTALSHAEQAAWQATEDELLGRIWAHLDDTEENR</sequence>
<dbReference type="InterPro" id="IPR050197">
    <property type="entry name" value="Aldolase_class_II_sugar_metab"/>
</dbReference>
<protein>
    <submittedName>
        <fullName evidence="4">Aldolase</fullName>
    </submittedName>
</protein>
<name>A0A255H5Z8_9ACTN</name>
<dbReference type="OrthoDB" id="3729465at2"/>
<reference evidence="4 5" key="1">
    <citation type="submission" date="2017-07" db="EMBL/GenBank/DDBJ databases">
        <title>Draft whole genome sequences of clinical Proprionibacteriaceae strains.</title>
        <authorList>
            <person name="Bernier A.-M."/>
            <person name="Bernard K."/>
            <person name="Domingo M.-C."/>
        </authorList>
    </citation>
    <scope>NUCLEOTIDE SEQUENCE [LARGE SCALE GENOMIC DNA]</scope>
    <source>
        <strain evidence="4 5">NML 130396</strain>
    </source>
</reference>
<comment type="caution">
    <text evidence="4">The sequence shown here is derived from an EMBL/GenBank/DDBJ whole genome shotgun (WGS) entry which is preliminary data.</text>
</comment>
<dbReference type="SMART" id="SM01007">
    <property type="entry name" value="Aldolase_II"/>
    <property type="match status" value="1"/>
</dbReference>
<evidence type="ECO:0000313" key="4">
    <source>
        <dbReference type="EMBL" id="OYO22004.1"/>
    </source>
</evidence>
<dbReference type="PANTHER" id="PTHR22789:SF0">
    <property type="entry name" value="3-OXO-TETRONATE 4-PHOSPHATE DECARBOXYLASE-RELATED"/>
    <property type="match status" value="1"/>
</dbReference>
<dbReference type="GO" id="GO:0019323">
    <property type="term" value="P:pentose catabolic process"/>
    <property type="evidence" value="ECO:0007669"/>
    <property type="project" value="TreeGrafter"/>
</dbReference>
<dbReference type="Proteomes" id="UP000216311">
    <property type="component" value="Unassembled WGS sequence"/>
</dbReference>
<proteinExistence type="predicted"/>
<keyword evidence="5" id="KW-1185">Reference proteome</keyword>
<keyword evidence="1" id="KW-0479">Metal-binding</keyword>